<dbReference type="PANTHER" id="PTHR44943:SF4">
    <property type="entry name" value="TPR REPEAT-CONTAINING PROTEIN MJ0798"/>
    <property type="match status" value="1"/>
</dbReference>
<protein>
    <recommendedName>
        <fullName evidence="7">Tetratricopeptide repeat protein</fullName>
    </recommendedName>
</protein>
<reference evidence="5" key="2">
    <citation type="submission" date="2020-09" db="EMBL/GenBank/DDBJ databases">
        <authorList>
            <person name="Sun Q."/>
            <person name="Zhou Y."/>
        </authorList>
    </citation>
    <scope>NUCLEOTIDE SEQUENCE</scope>
    <source>
        <strain evidence="5">CGMCC 1.15958</strain>
    </source>
</reference>
<evidence type="ECO:0000313" key="5">
    <source>
        <dbReference type="EMBL" id="GGD62817.1"/>
    </source>
</evidence>
<gene>
    <name evidence="5" type="ORF">GCM10011514_28650</name>
</gene>
<sequence>MKKNFIILIVIAVALTGFLYSRPKVVVKDEAKANRDKVSETKSDEKHSDDDGHDHSETSQAPKLSAEQEKQLAALKQKLASASDKNPLYEQIAQVFINANRFDSAAVYAEKIAIANPSTENWMRAGDTYYQAFTLSLRQENVANYAEKTRACYQKVLEKNPRQLQAKTNLAMTYVQSDSPMQAIMMLREVITEEPNFEPALMNLGVLSMQSGQYDKAADRFRQVIRINPNNFNALLGLGYSLIELKEKSQAKIIFEDLKKKVKEPTLLEEVNKALESLK</sequence>
<dbReference type="SMART" id="SM00028">
    <property type="entry name" value="TPR"/>
    <property type="match status" value="4"/>
</dbReference>
<evidence type="ECO:0000256" key="3">
    <source>
        <dbReference type="PROSITE-ProRule" id="PRU00339"/>
    </source>
</evidence>
<dbReference type="InterPro" id="IPR051685">
    <property type="entry name" value="Ycf3/AcsC/BcsC/TPR_MFPF"/>
</dbReference>
<dbReference type="AlphaFoldDB" id="A0A916YVB3"/>
<keyword evidence="2 3" id="KW-0802">TPR repeat</keyword>
<keyword evidence="6" id="KW-1185">Reference proteome</keyword>
<reference evidence="5" key="1">
    <citation type="journal article" date="2014" name="Int. J. Syst. Evol. Microbiol.">
        <title>Complete genome sequence of Corynebacterium casei LMG S-19264T (=DSM 44701T), isolated from a smear-ripened cheese.</title>
        <authorList>
            <consortium name="US DOE Joint Genome Institute (JGI-PGF)"/>
            <person name="Walter F."/>
            <person name="Albersmeier A."/>
            <person name="Kalinowski J."/>
            <person name="Ruckert C."/>
        </authorList>
    </citation>
    <scope>NUCLEOTIDE SEQUENCE</scope>
    <source>
        <strain evidence="5">CGMCC 1.15958</strain>
    </source>
</reference>
<name>A0A916YVB3_9BACT</name>
<dbReference type="Pfam" id="PF14559">
    <property type="entry name" value="TPR_19"/>
    <property type="match status" value="1"/>
</dbReference>
<accession>A0A916YVB3</accession>
<keyword evidence="1" id="KW-0677">Repeat</keyword>
<proteinExistence type="predicted"/>
<evidence type="ECO:0000256" key="1">
    <source>
        <dbReference type="ARBA" id="ARBA00022737"/>
    </source>
</evidence>
<dbReference type="InterPro" id="IPR019734">
    <property type="entry name" value="TPR_rpt"/>
</dbReference>
<dbReference type="PANTHER" id="PTHR44943">
    <property type="entry name" value="CELLULOSE SYNTHASE OPERON PROTEIN C"/>
    <property type="match status" value="1"/>
</dbReference>
<organism evidence="5 6">
    <name type="scientific">Emticicia aquatilis</name>
    <dbReference type="NCBI Taxonomy" id="1537369"/>
    <lineage>
        <taxon>Bacteria</taxon>
        <taxon>Pseudomonadati</taxon>
        <taxon>Bacteroidota</taxon>
        <taxon>Cytophagia</taxon>
        <taxon>Cytophagales</taxon>
        <taxon>Leadbetterellaceae</taxon>
        <taxon>Emticicia</taxon>
    </lineage>
</organism>
<dbReference type="PROSITE" id="PS50005">
    <property type="entry name" value="TPR"/>
    <property type="match status" value="1"/>
</dbReference>
<evidence type="ECO:0000256" key="2">
    <source>
        <dbReference type="ARBA" id="ARBA00022803"/>
    </source>
</evidence>
<dbReference type="InterPro" id="IPR011990">
    <property type="entry name" value="TPR-like_helical_dom_sf"/>
</dbReference>
<dbReference type="EMBL" id="BMKK01000005">
    <property type="protein sequence ID" value="GGD62817.1"/>
    <property type="molecule type" value="Genomic_DNA"/>
</dbReference>
<evidence type="ECO:0000313" key="6">
    <source>
        <dbReference type="Proteomes" id="UP000609064"/>
    </source>
</evidence>
<dbReference type="SUPFAM" id="SSF48452">
    <property type="entry name" value="TPR-like"/>
    <property type="match status" value="1"/>
</dbReference>
<evidence type="ECO:0008006" key="7">
    <source>
        <dbReference type="Google" id="ProtNLM"/>
    </source>
</evidence>
<dbReference type="Proteomes" id="UP000609064">
    <property type="component" value="Unassembled WGS sequence"/>
</dbReference>
<dbReference type="RefSeq" id="WP_188766789.1">
    <property type="nucleotide sequence ID" value="NZ_BMKK01000005.1"/>
</dbReference>
<evidence type="ECO:0000256" key="4">
    <source>
        <dbReference type="SAM" id="MobiDB-lite"/>
    </source>
</evidence>
<dbReference type="PROSITE" id="PS50293">
    <property type="entry name" value="TPR_REGION"/>
    <property type="match status" value="1"/>
</dbReference>
<comment type="caution">
    <text evidence="5">The sequence shown here is derived from an EMBL/GenBank/DDBJ whole genome shotgun (WGS) entry which is preliminary data.</text>
</comment>
<dbReference type="Gene3D" id="1.25.40.10">
    <property type="entry name" value="Tetratricopeptide repeat domain"/>
    <property type="match status" value="1"/>
</dbReference>
<feature type="region of interest" description="Disordered" evidence="4">
    <location>
        <begin position="31"/>
        <end position="67"/>
    </location>
</feature>
<feature type="repeat" description="TPR" evidence="3">
    <location>
        <begin position="198"/>
        <end position="231"/>
    </location>
</feature>
<feature type="compositionally biased region" description="Basic and acidic residues" evidence="4">
    <location>
        <begin position="31"/>
        <end position="57"/>
    </location>
</feature>